<comment type="caution">
    <text evidence="1">The sequence shown here is derived from an EMBL/GenBank/DDBJ whole genome shotgun (WGS) entry which is preliminary data.</text>
</comment>
<name>A0ABT6HD64_LEUPS</name>
<evidence type="ECO:0000313" key="1">
    <source>
        <dbReference type="EMBL" id="MDG9733496.1"/>
    </source>
</evidence>
<evidence type="ECO:0000313" key="2">
    <source>
        <dbReference type="Proteomes" id="UP001529201"/>
    </source>
</evidence>
<accession>A0ABT6HD64</accession>
<dbReference type="Proteomes" id="UP001529201">
    <property type="component" value="Unassembled WGS sequence"/>
</dbReference>
<gene>
    <name evidence="1" type="ORF">P1N92_05095</name>
</gene>
<proteinExistence type="predicted"/>
<protein>
    <recommendedName>
        <fullName evidence="3">DNA-directed RNA polymerase beta subunit</fullName>
    </recommendedName>
</protein>
<keyword evidence="2" id="KW-1185">Reference proteome</keyword>
<dbReference type="GeneID" id="64344958"/>
<evidence type="ECO:0008006" key="3">
    <source>
        <dbReference type="Google" id="ProtNLM"/>
    </source>
</evidence>
<organism evidence="1 2">
    <name type="scientific">Leuconostoc pseudomesenteroides</name>
    <dbReference type="NCBI Taxonomy" id="33968"/>
    <lineage>
        <taxon>Bacteria</taxon>
        <taxon>Bacillati</taxon>
        <taxon>Bacillota</taxon>
        <taxon>Bacilli</taxon>
        <taxon>Lactobacillales</taxon>
        <taxon>Lactobacillaceae</taxon>
        <taxon>Leuconostoc</taxon>
    </lineage>
</organism>
<dbReference type="RefSeq" id="WP_010276329.1">
    <property type="nucleotide sequence ID" value="NZ_CP065993.1"/>
</dbReference>
<dbReference type="EMBL" id="JARGDN010000004">
    <property type="protein sequence ID" value="MDG9733496.1"/>
    <property type="molecule type" value="Genomic_DNA"/>
</dbReference>
<reference evidence="1 2" key="1">
    <citation type="submission" date="2023-02" db="EMBL/GenBank/DDBJ databases">
        <title>Antimicrobial susceptibility testing and tentative epidemiological cut-off values for Lactobacillaceae family species intended for ingestion.</title>
        <authorList>
            <person name="Noehr-Meldgaard K."/>
            <person name="Struve C."/>
            <person name="Ingmer H."/>
            <person name="Koza A."/>
            <person name="Al-Nakeeb K."/>
            <person name="Agersoe Y."/>
        </authorList>
    </citation>
    <scope>NUCLEOTIDE SEQUENCE [LARGE SCALE GENOMIC DNA]</scope>
    <source>
        <strain evidence="1 2">DSM 20193</strain>
    </source>
</reference>
<sequence>MEHKDYDDFSALVTNYFQHDYRERGIKKWQGYFLSDHTSALKHFNADNNFDETPMKQMATNDIVREAMHAMANWRFVVIQLNTTTYEHDTPKNIVGLVANLNDRSLSIENSDGKISSHLLEDIRAIRIENAD</sequence>